<evidence type="ECO:0008006" key="3">
    <source>
        <dbReference type="Google" id="ProtNLM"/>
    </source>
</evidence>
<evidence type="ECO:0000313" key="2">
    <source>
        <dbReference type="Proteomes" id="UP000433406"/>
    </source>
</evidence>
<sequence>MPARRKVLGPVVALLIVAVLTLGAVAGWRWWTGRDTTDLQRAMALAPADGERFSFTDWAGVRAELDSDLDADSPTDEVAAMLSEAFDADLGATSALVQSAEVLQARFGFSPASVEWELFSQGAAGAVVILRLPDDAVEGVADRLAHLGYDEPAGETDVWTGSDTLLAGLGSVTPELTHLALDADRGLVLGSDNADYLRGLVEGDDPGLGRLDDDGLDAAVDHAGEPVAAAVYTGDHACGALAMSQADPADAAEADRLVDEAGGVHPLTGFAMGLQPGGDVRVAMALEDGDRARADADARATLAAGPAPGQGGEFADRFALGRVAAEGDVVTMDLEPAPGSYVLSDLSTGPVLFATC</sequence>
<accession>A0A6I3JCG6</accession>
<name>A0A6I3JCG6_9ACTN</name>
<protein>
    <recommendedName>
        <fullName evidence="3">DUF3352 domain-containing protein</fullName>
    </recommendedName>
</protein>
<gene>
    <name evidence="1" type="ORF">GGQ22_11975</name>
</gene>
<dbReference type="RefSeq" id="WP_154615259.1">
    <property type="nucleotide sequence ID" value="NZ_CP053660.1"/>
</dbReference>
<reference evidence="1 2" key="1">
    <citation type="submission" date="2019-10" db="EMBL/GenBank/DDBJ databases">
        <title>Nocardioides novel species isolated from the excrement of Marmot.</title>
        <authorList>
            <person name="Zhang G."/>
        </authorList>
    </citation>
    <scope>NUCLEOTIDE SEQUENCE [LARGE SCALE GENOMIC DNA]</scope>
    <source>
        <strain evidence="2">zg-579</strain>
    </source>
</reference>
<keyword evidence="2" id="KW-1185">Reference proteome</keyword>
<dbReference type="AlphaFoldDB" id="A0A6I3JCG6"/>
<dbReference type="EMBL" id="WLCI01000013">
    <property type="protein sequence ID" value="MTB95800.1"/>
    <property type="molecule type" value="Genomic_DNA"/>
</dbReference>
<dbReference type="Proteomes" id="UP000433406">
    <property type="component" value="Unassembled WGS sequence"/>
</dbReference>
<evidence type="ECO:0000313" key="1">
    <source>
        <dbReference type="EMBL" id="MTB95800.1"/>
    </source>
</evidence>
<organism evidence="1 2">
    <name type="scientific">Nocardioides marmotae</name>
    <dbReference type="NCBI Taxonomy" id="2663857"/>
    <lineage>
        <taxon>Bacteria</taxon>
        <taxon>Bacillati</taxon>
        <taxon>Actinomycetota</taxon>
        <taxon>Actinomycetes</taxon>
        <taxon>Propionibacteriales</taxon>
        <taxon>Nocardioidaceae</taxon>
        <taxon>Nocardioides</taxon>
    </lineage>
</organism>
<comment type="caution">
    <text evidence="1">The sequence shown here is derived from an EMBL/GenBank/DDBJ whole genome shotgun (WGS) entry which is preliminary data.</text>
</comment>
<proteinExistence type="predicted"/>